<proteinExistence type="predicted"/>
<dbReference type="GeneID" id="27344146"/>
<dbReference type="HOGENOM" id="CLU_013597_0_0_1"/>
<evidence type="ECO:0000313" key="3">
    <source>
        <dbReference type="Proteomes" id="UP000054466"/>
    </source>
</evidence>
<feature type="compositionally biased region" description="Polar residues" evidence="1">
    <location>
        <begin position="495"/>
        <end position="516"/>
    </location>
</feature>
<protein>
    <submittedName>
        <fullName evidence="2">Uncharacterized protein</fullName>
    </submittedName>
</protein>
<evidence type="ECO:0000313" key="2">
    <source>
        <dbReference type="EMBL" id="KIW29115.1"/>
    </source>
</evidence>
<dbReference type="Proteomes" id="UP000054466">
    <property type="component" value="Unassembled WGS sequence"/>
</dbReference>
<sequence length="947" mass="105358">MPHLRDPARLWAALVNRKDHAFLVLEILGRLWPRSLQDPPLVDEAYIKDIILLKTIFDVQRTRIRFNPPNRFILSPDDFLSCLNCLSQAAAPLRRSGEVGNTPTRGFVDIFQQVFFSGIRATALAIERQNDRMSARQRMASQLENCIRQWPLRDLRGPGRDWSLAIFKGVVDDLIEIKNSNSSCVEHIALDVPDRENFALTFDLSKSVPEAVACISRRCRYAYRSVLVLLDLRLMLISACFQYASSDSSSMFSINASESTLGNPGPTFTTDELTGVLQKWRALGSFFEPFQHTDEGRSLSTFLNYIEPGLPFGEGDENIGWMSTAIGMRASSANTSTQLPPYQRIAEDLERRNLKVFDTEGPLLRVYNHLSEQIRTWTPPRADVARSHSLESPDVTSQQAIYVLGCSKLHPIDFAMLADCIVCSGREVPEDGQDVVDVCFDCPFPHPEKTTVRKARRVTPLCEIYETLHKLVSLNPESEELILEREDAHLENEQLLESPTGSREALSSDQGSVNTCPQPPTPRTPSMNSLRQSSRTLGFFADIASSLKPSSKLKPTIHKHNKSESPPSLPPLQSALSPDGSNLIVWSSNRICRSPLNGGSSRLEGEKFLHDIILAATGASHFATVTQEEPNKSFQLSLFSATGKLAGEMPFDKPPQSLAFSYDGTKLAVAAMTELRIISTATPSMRSYCSQSLVPNTKSNLHIMQKADSAFWGKVRQQRVSFSTDQRRVLVGTQYRDDEGSTLFWLFNIPQHLNGNLSHRIRFEKKIKVESSEPGLTALPCFHTTGQTTFIIGAASAHSHQPSVESIERTQAGPQQIIGRNLSIDRVHRAIAMPGGSPCFIIVNEETNVYLIRKSSRPNEWEAEHVSTSISEGLSPFERNSNRPGIGVQIAASSAGEVVIFHIKNDKGYLTRYCAWSPPQTHQQTIPLNDLYPVAMDPGHPATLPNS</sequence>
<organism evidence="2 3">
    <name type="scientific">Cladophialophora immunda</name>
    <dbReference type="NCBI Taxonomy" id="569365"/>
    <lineage>
        <taxon>Eukaryota</taxon>
        <taxon>Fungi</taxon>
        <taxon>Dikarya</taxon>
        <taxon>Ascomycota</taxon>
        <taxon>Pezizomycotina</taxon>
        <taxon>Eurotiomycetes</taxon>
        <taxon>Chaetothyriomycetidae</taxon>
        <taxon>Chaetothyriales</taxon>
        <taxon>Herpotrichiellaceae</taxon>
        <taxon>Cladophialophora</taxon>
    </lineage>
</organism>
<name>A0A0D2CFW4_9EURO</name>
<dbReference type="RefSeq" id="XP_016249331.1">
    <property type="nucleotide sequence ID" value="XM_016391812.1"/>
</dbReference>
<dbReference type="SUPFAM" id="SSF82171">
    <property type="entry name" value="DPP6 N-terminal domain-like"/>
    <property type="match status" value="1"/>
</dbReference>
<accession>A0A0D2CFW4</accession>
<dbReference type="AlphaFoldDB" id="A0A0D2CFW4"/>
<dbReference type="VEuPathDB" id="FungiDB:PV07_04952"/>
<dbReference type="OrthoDB" id="4157229at2759"/>
<reference evidence="2 3" key="1">
    <citation type="submission" date="2015-01" db="EMBL/GenBank/DDBJ databases">
        <title>The Genome Sequence of Cladophialophora immunda CBS83496.</title>
        <authorList>
            <consortium name="The Broad Institute Genomics Platform"/>
            <person name="Cuomo C."/>
            <person name="de Hoog S."/>
            <person name="Gorbushina A."/>
            <person name="Stielow B."/>
            <person name="Teixiera M."/>
            <person name="Abouelleil A."/>
            <person name="Chapman S.B."/>
            <person name="Priest M."/>
            <person name="Young S.K."/>
            <person name="Wortman J."/>
            <person name="Nusbaum C."/>
            <person name="Birren B."/>
        </authorList>
    </citation>
    <scope>NUCLEOTIDE SEQUENCE [LARGE SCALE GENOMIC DNA]</scope>
    <source>
        <strain evidence="2 3">CBS 83496</strain>
    </source>
</reference>
<evidence type="ECO:0000256" key="1">
    <source>
        <dbReference type="SAM" id="MobiDB-lite"/>
    </source>
</evidence>
<gene>
    <name evidence="2" type="ORF">PV07_04952</name>
</gene>
<feature type="region of interest" description="Disordered" evidence="1">
    <location>
        <begin position="551"/>
        <end position="576"/>
    </location>
</feature>
<dbReference type="EMBL" id="KN847042">
    <property type="protein sequence ID" value="KIW29115.1"/>
    <property type="molecule type" value="Genomic_DNA"/>
</dbReference>
<feature type="region of interest" description="Disordered" evidence="1">
    <location>
        <begin position="493"/>
        <end position="530"/>
    </location>
</feature>
<keyword evidence="3" id="KW-1185">Reference proteome</keyword>